<dbReference type="AlphaFoldDB" id="A0A1W1D7M5"/>
<reference evidence="1" key="1">
    <citation type="submission" date="2016-10" db="EMBL/GenBank/DDBJ databases">
        <authorList>
            <person name="de Groot N.N."/>
        </authorList>
    </citation>
    <scope>NUCLEOTIDE SEQUENCE</scope>
</reference>
<gene>
    <name evidence="1" type="ORF">MNB_SUP05-4-517</name>
</gene>
<proteinExistence type="predicted"/>
<evidence type="ECO:0000313" key="1">
    <source>
        <dbReference type="EMBL" id="SFV76416.1"/>
    </source>
</evidence>
<accession>A0A1W1D7M5</accession>
<name>A0A1W1D7M5_9ZZZZ</name>
<dbReference type="EMBL" id="FPHR01000002">
    <property type="protein sequence ID" value="SFV76416.1"/>
    <property type="molecule type" value="Genomic_DNA"/>
</dbReference>
<protein>
    <submittedName>
        <fullName evidence="1">Uncharacterized protein</fullName>
    </submittedName>
</protein>
<organism evidence="1">
    <name type="scientific">hydrothermal vent metagenome</name>
    <dbReference type="NCBI Taxonomy" id="652676"/>
    <lineage>
        <taxon>unclassified sequences</taxon>
        <taxon>metagenomes</taxon>
        <taxon>ecological metagenomes</taxon>
    </lineage>
</organism>
<sequence length="82" mass="9038">MKTILNTLIVTTLLASVSVFAETAKPYAVFNPMAMFENSAHQQIHRANSAFYNYGNSGYDFVVEAAPMPVAKLPHQFASLDQ</sequence>